<evidence type="ECO:0000313" key="1">
    <source>
        <dbReference type="EnsemblPlants" id="OGLUM04G05450.1"/>
    </source>
</evidence>
<reference evidence="1" key="1">
    <citation type="submission" date="2015-04" db="UniProtKB">
        <authorList>
            <consortium name="EnsemblPlants"/>
        </authorList>
    </citation>
    <scope>IDENTIFICATION</scope>
</reference>
<dbReference type="AlphaFoldDB" id="A0A0D9ZI70"/>
<dbReference type="Proteomes" id="UP000026961">
    <property type="component" value="Chromosome 4"/>
</dbReference>
<dbReference type="EnsemblPlants" id="OGLUM04G05450.1">
    <property type="protein sequence ID" value="OGLUM04G05450.1"/>
    <property type="gene ID" value="OGLUM04G05450"/>
</dbReference>
<dbReference type="Gramene" id="OGLUM04G05450.1">
    <property type="protein sequence ID" value="OGLUM04G05450.1"/>
    <property type="gene ID" value="OGLUM04G05450"/>
</dbReference>
<proteinExistence type="predicted"/>
<evidence type="ECO:0000313" key="2">
    <source>
        <dbReference type="Proteomes" id="UP000026961"/>
    </source>
</evidence>
<reference evidence="1" key="2">
    <citation type="submission" date="2018-05" db="EMBL/GenBank/DDBJ databases">
        <title>OgluRS3 (Oryza glumaepatula Reference Sequence Version 3).</title>
        <authorList>
            <person name="Zhang J."/>
            <person name="Kudrna D."/>
            <person name="Lee S."/>
            <person name="Talag J."/>
            <person name="Welchert J."/>
            <person name="Wing R.A."/>
        </authorList>
    </citation>
    <scope>NUCLEOTIDE SEQUENCE [LARGE SCALE GENOMIC DNA]</scope>
</reference>
<sequence>MTKPVLVIASSVVVEKVLCEAMGRESHHALEHELPEVGNMQEGAREGATMVVWYANAGRRWRWRKVRLAHRWHCRSPERLAATVGGGSGTAHTPGRLEPDGRVPGLFSGIASPSSHCPGSGRGRGLRCHDLGGREGPAATVLAAARFPVARSGSGEVEGEGGGGGGAAAGAASVLPCPRSSPGGEGGGCRDSTSIIIALLWCSREI</sequence>
<organism evidence="1">
    <name type="scientific">Oryza glumipatula</name>
    <dbReference type="NCBI Taxonomy" id="40148"/>
    <lineage>
        <taxon>Eukaryota</taxon>
        <taxon>Viridiplantae</taxon>
        <taxon>Streptophyta</taxon>
        <taxon>Embryophyta</taxon>
        <taxon>Tracheophyta</taxon>
        <taxon>Spermatophyta</taxon>
        <taxon>Magnoliopsida</taxon>
        <taxon>Liliopsida</taxon>
        <taxon>Poales</taxon>
        <taxon>Poaceae</taxon>
        <taxon>BOP clade</taxon>
        <taxon>Oryzoideae</taxon>
        <taxon>Oryzeae</taxon>
        <taxon>Oryzinae</taxon>
        <taxon>Oryza</taxon>
    </lineage>
</organism>
<dbReference type="HOGENOM" id="CLU_1333754_0_0_1"/>
<protein>
    <submittedName>
        <fullName evidence="1">Uncharacterized protein</fullName>
    </submittedName>
</protein>
<keyword evidence="2" id="KW-1185">Reference proteome</keyword>
<name>A0A0D9ZI70_9ORYZ</name>
<accession>A0A0D9ZI70</accession>